<proteinExistence type="predicted"/>
<dbReference type="Pfam" id="PF20100">
    <property type="entry name" value="DUF6490"/>
    <property type="match status" value="1"/>
</dbReference>
<dbReference type="InterPro" id="IPR045501">
    <property type="entry name" value="DUF6490"/>
</dbReference>
<dbReference type="AlphaFoldDB" id="A0A8T0T4S2"/>
<organism evidence="2 3">
    <name type="scientific">Panicum virgatum</name>
    <name type="common">Blackwell switchgrass</name>
    <dbReference type="NCBI Taxonomy" id="38727"/>
    <lineage>
        <taxon>Eukaryota</taxon>
        <taxon>Viridiplantae</taxon>
        <taxon>Streptophyta</taxon>
        <taxon>Embryophyta</taxon>
        <taxon>Tracheophyta</taxon>
        <taxon>Spermatophyta</taxon>
        <taxon>Magnoliopsida</taxon>
        <taxon>Liliopsida</taxon>
        <taxon>Poales</taxon>
        <taxon>Poaceae</taxon>
        <taxon>PACMAD clade</taxon>
        <taxon>Panicoideae</taxon>
        <taxon>Panicodae</taxon>
        <taxon>Paniceae</taxon>
        <taxon>Panicinae</taxon>
        <taxon>Panicum</taxon>
        <taxon>Panicum sect. Hiantes</taxon>
    </lineage>
</organism>
<sequence length="118" mass="12435">MASSRAISAAGFVLLTGNSMVAIHRSRGDAAAVAFVVALNASLLVLFYCLRWFEAAAPDSAAKGRARIGIWLATTMLTAMFSWRVAALMPGLMAAAVWLMAACTVVGGFYALFILPPH</sequence>
<evidence type="ECO:0000256" key="1">
    <source>
        <dbReference type="SAM" id="Phobius"/>
    </source>
</evidence>
<protein>
    <submittedName>
        <fullName evidence="2">Uncharacterized protein</fullName>
    </submittedName>
</protein>
<dbReference type="Proteomes" id="UP000823388">
    <property type="component" value="Chromosome 4N"/>
</dbReference>
<keyword evidence="1" id="KW-1133">Transmembrane helix</keyword>
<evidence type="ECO:0000313" key="3">
    <source>
        <dbReference type="Proteomes" id="UP000823388"/>
    </source>
</evidence>
<name>A0A8T0T4S2_PANVG</name>
<dbReference type="PANTHER" id="PTHR46610:SF1">
    <property type="entry name" value="OS06G0147300 PROTEIN"/>
    <property type="match status" value="1"/>
</dbReference>
<reference evidence="2 3" key="1">
    <citation type="submission" date="2020-05" db="EMBL/GenBank/DDBJ databases">
        <title>WGS assembly of Panicum virgatum.</title>
        <authorList>
            <person name="Lovell J.T."/>
            <person name="Jenkins J."/>
            <person name="Shu S."/>
            <person name="Juenger T.E."/>
            <person name="Schmutz J."/>
        </authorList>
    </citation>
    <scope>NUCLEOTIDE SEQUENCE [LARGE SCALE GENOMIC DNA]</scope>
    <source>
        <strain evidence="3">cv. AP13</strain>
    </source>
</reference>
<evidence type="ECO:0000313" key="2">
    <source>
        <dbReference type="EMBL" id="KAG2604205.1"/>
    </source>
</evidence>
<feature type="transmembrane region" description="Helical" evidence="1">
    <location>
        <begin position="95"/>
        <end position="115"/>
    </location>
</feature>
<dbReference type="EMBL" id="CM029044">
    <property type="protein sequence ID" value="KAG2604205.1"/>
    <property type="molecule type" value="Genomic_DNA"/>
</dbReference>
<comment type="caution">
    <text evidence="2">The sequence shown here is derived from an EMBL/GenBank/DDBJ whole genome shotgun (WGS) entry which is preliminary data.</text>
</comment>
<keyword evidence="3" id="KW-1185">Reference proteome</keyword>
<accession>A0A8T0T4S2</accession>
<dbReference type="OrthoDB" id="660537at2759"/>
<dbReference type="PANTHER" id="PTHR46610">
    <property type="entry name" value="OS05G0181300 PROTEIN"/>
    <property type="match status" value="1"/>
</dbReference>
<feature type="transmembrane region" description="Helical" evidence="1">
    <location>
        <begin position="70"/>
        <end position="89"/>
    </location>
</feature>
<keyword evidence="1" id="KW-0472">Membrane</keyword>
<feature type="transmembrane region" description="Helical" evidence="1">
    <location>
        <begin position="31"/>
        <end position="50"/>
    </location>
</feature>
<keyword evidence="1" id="KW-0812">Transmembrane</keyword>
<gene>
    <name evidence="2" type="ORF">PVAP13_4NG052500</name>
</gene>